<gene>
    <name evidence="1" type="ORF">SAMN05216278_0387</name>
</gene>
<dbReference type="AlphaFoldDB" id="A0A1H0Y434"/>
<name>A0A1H0Y434_9EURY</name>
<dbReference type="Proteomes" id="UP000199289">
    <property type="component" value="Unassembled WGS sequence"/>
</dbReference>
<dbReference type="EMBL" id="FNKQ01000001">
    <property type="protein sequence ID" value="SDQ09855.1"/>
    <property type="molecule type" value="Genomic_DNA"/>
</dbReference>
<reference evidence="2" key="1">
    <citation type="submission" date="2016-10" db="EMBL/GenBank/DDBJ databases">
        <authorList>
            <person name="Varghese N."/>
            <person name="Submissions S."/>
        </authorList>
    </citation>
    <scope>NUCLEOTIDE SEQUENCE [LARGE SCALE GENOMIC DNA]</scope>
    <source>
        <strain evidence="2">CGMCC 1.12397</strain>
    </source>
</reference>
<accession>A0A1H0Y434</accession>
<evidence type="ECO:0000313" key="1">
    <source>
        <dbReference type="EMBL" id="SDQ09855.1"/>
    </source>
</evidence>
<evidence type="ECO:0000313" key="2">
    <source>
        <dbReference type="Proteomes" id="UP000199289"/>
    </source>
</evidence>
<sequence length="81" mass="9104">MKTARRPLVLRRTGFREPRRGIRLRPDGPVVDVDQVDDHALAELVEEASLDALEEYEAAAKAENRVTGGRSRRMDADCLSE</sequence>
<organism evidence="1 2">
    <name type="scientific">Halopelagius longus</name>
    <dbReference type="NCBI Taxonomy" id="1236180"/>
    <lineage>
        <taxon>Archaea</taxon>
        <taxon>Methanobacteriati</taxon>
        <taxon>Methanobacteriota</taxon>
        <taxon>Stenosarchaea group</taxon>
        <taxon>Halobacteria</taxon>
        <taxon>Halobacteriales</taxon>
        <taxon>Haloferacaceae</taxon>
    </lineage>
</organism>
<proteinExistence type="predicted"/>
<protein>
    <submittedName>
        <fullName evidence="1">Uncharacterized protein</fullName>
    </submittedName>
</protein>